<evidence type="ECO:0000256" key="8">
    <source>
        <dbReference type="ARBA" id="ARBA00023136"/>
    </source>
</evidence>
<evidence type="ECO:0000256" key="5">
    <source>
        <dbReference type="ARBA" id="ARBA00022692"/>
    </source>
</evidence>
<evidence type="ECO:0000256" key="7">
    <source>
        <dbReference type="ARBA" id="ARBA00022989"/>
    </source>
</evidence>
<feature type="domain" description="Type II secretion system protein GspC N-terminal" evidence="9">
    <location>
        <begin position="72"/>
        <end position="129"/>
    </location>
</feature>
<dbReference type="Proteomes" id="UP000464787">
    <property type="component" value="Chromosome"/>
</dbReference>
<evidence type="ECO:0000256" key="1">
    <source>
        <dbReference type="ARBA" id="ARBA00004533"/>
    </source>
</evidence>
<dbReference type="EMBL" id="CP047650">
    <property type="protein sequence ID" value="QHI98296.1"/>
    <property type="molecule type" value="Genomic_DNA"/>
</dbReference>
<dbReference type="InterPro" id="IPR024961">
    <property type="entry name" value="T2SS_GspC_N"/>
</dbReference>
<keyword evidence="7" id="KW-1133">Transmembrane helix</keyword>
<evidence type="ECO:0000256" key="6">
    <source>
        <dbReference type="ARBA" id="ARBA00022927"/>
    </source>
</evidence>
<name>A0A857J3F0_9BURK</name>
<dbReference type="Pfam" id="PF11356">
    <property type="entry name" value="T2SSC"/>
    <property type="match status" value="1"/>
</dbReference>
<comment type="subcellular location">
    <subcellularLocation>
        <location evidence="1">Cell inner membrane</location>
    </subcellularLocation>
</comment>
<organism evidence="10 11">
    <name type="scientific">Xylophilus rhododendri</name>
    <dbReference type="NCBI Taxonomy" id="2697032"/>
    <lineage>
        <taxon>Bacteria</taxon>
        <taxon>Pseudomonadati</taxon>
        <taxon>Pseudomonadota</taxon>
        <taxon>Betaproteobacteria</taxon>
        <taxon>Burkholderiales</taxon>
        <taxon>Xylophilus</taxon>
    </lineage>
</organism>
<keyword evidence="2" id="KW-0813">Transport</keyword>
<dbReference type="GO" id="GO:0015031">
    <property type="term" value="P:protein transport"/>
    <property type="evidence" value="ECO:0007669"/>
    <property type="project" value="UniProtKB-KW"/>
</dbReference>
<evidence type="ECO:0000256" key="2">
    <source>
        <dbReference type="ARBA" id="ARBA00022448"/>
    </source>
</evidence>
<dbReference type="GO" id="GO:0005886">
    <property type="term" value="C:plasma membrane"/>
    <property type="evidence" value="ECO:0007669"/>
    <property type="project" value="UniProtKB-SubCell"/>
</dbReference>
<evidence type="ECO:0000256" key="4">
    <source>
        <dbReference type="ARBA" id="ARBA00022519"/>
    </source>
</evidence>
<keyword evidence="3" id="KW-1003">Cell membrane</keyword>
<keyword evidence="6" id="KW-0653">Protein transport</keyword>
<protein>
    <submittedName>
        <fullName evidence="10">General secretion pathway protein C</fullName>
    </submittedName>
</protein>
<evidence type="ECO:0000313" key="11">
    <source>
        <dbReference type="Proteomes" id="UP000464787"/>
    </source>
</evidence>
<dbReference type="KEGG" id="xyk:GT347_09990"/>
<evidence type="ECO:0000259" key="9">
    <source>
        <dbReference type="Pfam" id="PF11356"/>
    </source>
</evidence>
<keyword evidence="4" id="KW-0997">Cell inner membrane</keyword>
<reference evidence="10 11" key="1">
    <citation type="submission" date="2020-01" db="EMBL/GenBank/DDBJ databases">
        <title>Genome sequencing of strain KACC 21265.</title>
        <authorList>
            <person name="Heo J."/>
            <person name="Kim S.-J."/>
            <person name="Kim J.-S."/>
            <person name="Hong S.-B."/>
            <person name="Kwon S.-W."/>
        </authorList>
    </citation>
    <scope>NUCLEOTIDE SEQUENCE [LARGE SCALE GENOMIC DNA]</scope>
    <source>
        <strain evidence="10 11">KACC 21265</strain>
    </source>
</reference>
<dbReference type="Gene3D" id="2.30.30.830">
    <property type="match status" value="1"/>
</dbReference>
<dbReference type="AlphaFoldDB" id="A0A857J3F0"/>
<gene>
    <name evidence="10" type="ORF">GT347_09990</name>
</gene>
<sequence length="148" mass="14677">MRQILPSRFARPVATSALWALALAGTAFWALRLSAPLAGAPYPPAAAPSAGAPDAMALGRVLGVLPDGPAPSAPAAASRFELLGVLAGSTHAGAALIAVDGQSPRPYRVGSTVVPGYVLQSVSPRRVVMGPGDGSSGAGLTLDMAALK</sequence>
<keyword evidence="5" id="KW-0812">Transmembrane</keyword>
<evidence type="ECO:0000256" key="3">
    <source>
        <dbReference type="ARBA" id="ARBA00022475"/>
    </source>
</evidence>
<evidence type="ECO:0000313" key="10">
    <source>
        <dbReference type="EMBL" id="QHI98296.1"/>
    </source>
</evidence>
<accession>A0A857J3F0</accession>
<proteinExistence type="predicted"/>
<keyword evidence="11" id="KW-1185">Reference proteome</keyword>
<keyword evidence="8" id="KW-0472">Membrane</keyword>